<reference evidence="2" key="1">
    <citation type="journal article" date="2023" name="Mol. Phylogenet. Evol.">
        <title>Genome-scale phylogeny and comparative genomics of the fungal order Sordariales.</title>
        <authorList>
            <person name="Hensen N."/>
            <person name="Bonometti L."/>
            <person name="Westerberg I."/>
            <person name="Brannstrom I.O."/>
            <person name="Guillou S."/>
            <person name="Cros-Aarteil S."/>
            <person name="Calhoun S."/>
            <person name="Haridas S."/>
            <person name="Kuo A."/>
            <person name="Mondo S."/>
            <person name="Pangilinan J."/>
            <person name="Riley R."/>
            <person name="LaButti K."/>
            <person name="Andreopoulos B."/>
            <person name="Lipzen A."/>
            <person name="Chen C."/>
            <person name="Yan M."/>
            <person name="Daum C."/>
            <person name="Ng V."/>
            <person name="Clum A."/>
            <person name="Steindorff A."/>
            <person name="Ohm R.A."/>
            <person name="Martin F."/>
            <person name="Silar P."/>
            <person name="Natvig D.O."/>
            <person name="Lalanne C."/>
            <person name="Gautier V."/>
            <person name="Ament-Velasquez S.L."/>
            <person name="Kruys A."/>
            <person name="Hutchinson M.I."/>
            <person name="Powell A.J."/>
            <person name="Barry K."/>
            <person name="Miller A.N."/>
            <person name="Grigoriev I.V."/>
            <person name="Debuchy R."/>
            <person name="Gladieux P."/>
            <person name="Hiltunen Thoren M."/>
            <person name="Johannesson H."/>
        </authorList>
    </citation>
    <scope>NUCLEOTIDE SEQUENCE</scope>
    <source>
        <strain evidence="2">CBS 168.71</strain>
    </source>
</reference>
<dbReference type="Proteomes" id="UP001278766">
    <property type="component" value="Unassembled WGS sequence"/>
</dbReference>
<keyword evidence="3" id="KW-1185">Reference proteome</keyword>
<dbReference type="GeneID" id="87837452"/>
<feature type="transmembrane region" description="Helical" evidence="1">
    <location>
        <begin position="295"/>
        <end position="319"/>
    </location>
</feature>
<dbReference type="RefSeq" id="XP_062658758.1">
    <property type="nucleotide sequence ID" value="XM_062800504.1"/>
</dbReference>
<name>A0AAE0HF91_9PEZI</name>
<evidence type="ECO:0000256" key="1">
    <source>
        <dbReference type="SAM" id="Phobius"/>
    </source>
</evidence>
<organism evidence="2 3">
    <name type="scientific">Chaetomium fimeti</name>
    <dbReference type="NCBI Taxonomy" id="1854472"/>
    <lineage>
        <taxon>Eukaryota</taxon>
        <taxon>Fungi</taxon>
        <taxon>Dikarya</taxon>
        <taxon>Ascomycota</taxon>
        <taxon>Pezizomycotina</taxon>
        <taxon>Sordariomycetes</taxon>
        <taxon>Sordariomycetidae</taxon>
        <taxon>Sordariales</taxon>
        <taxon>Chaetomiaceae</taxon>
        <taxon>Chaetomium</taxon>
    </lineage>
</organism>
<accession>A0AAE0HF91</accession>
<feature type="non-terminal residue" evidence="2">
    <location>
        <position position="387"/>
    </location>
</feature>
<reference evidence="2" key="2">
    <citation type="submission" date="2023-06" db="EMBL/GenBank/DDBJ databases">
        <authorList>
            <consortium name="Lawrence Berkeley National Laboratory"/>
            <person name="Haridas S."/>
            <person name="Hensen N."/>
            <person name="Bonometti L."/>
            <person name="Westerberg I."/>
            <person name="Brannstrom I.O."/>
            <person name="Guillou S."/>
            <person name="Cros-Aarteil S."/>
            <person name="Calhoun S."/>
            <person name="Kuo A."/>
            <person name="Mondo S."/>
            <person name="Pangilinan J."/>
            <person name="Riley R."/>
            <person name="Labutti K."/>
            <person name="Andreopoulos B."/>
            <person name="Lipzen A."/>
            <person name="Chen C."/>
            <person name="Yanf M."/>
            <person name="Daum C."/>
            <person name="Ng V."/>
            <person name="Clum A."/>
            <person name="Steindorff A."/>
            <person name="Ohm R."/>
            <person name="Martin F."/>
            <person name="Silar P."/>
            <person name="Natvig D."/>
            <person name="Lalanne C."/>
            <person name="Gautier V."/>
            <person name="Ament-Velasquez S.L."/>
            <person name="Kruys A."/>
            <person name="Hutchinson M.I."/>
            <person name="Powell A.J."/>
            <person name="Barry K."/>
            <person name="Miller A.N."/>
            <person name="Grigoriev I.V."/>
            <person name="Debuchy R."/>
            <person name="Gladieux P."/>
            <person name="Thoren M.H."/>
            <person name="Johannesson H."/>
        </authorList>
    </citation>
    <scope>NUCLEOTIDE SEQUENCE</scope>
    <source>
        <strain evidence="2">CBS 168.71</strain>
    </source>
</reference>
<keyword evidence="1" id="KW-0812">Transmembrane</keyword>
<keyword evidence="1" id="KW-0472">Membrane</keyword>
<evidence type="ECO:0000313" key="2">
    <source>
        <dbReference type="EMBL" id="KAK3295244.1"/>
    </source>
</evidence>
<evidence type="ECO:0000313" key="3">
    <source>
        <dbReference type="Proteomes" id="UP001278766"/>
    </source>
</evidence>
<dbReference type="EMBL" id="JAUEPN010000004">
    <property type="protein sequence ID" value="KAK3295244.1"/>
    <property type="molecule type" value="Genomic_DNA"/>
</dbReference>
<protein>
    <submittedName>
        <fullName evidence="2">Uncharacterized protein</fullName>
    </submittedName>
</protein>
<gene>
    <name evidence="2" type="ORF">B0H64DRAFT_321318</name>
</gene>
<dbReference type="AlphaFoldDB" id="A0AAE0HF91"/>
<keyword evidence="1" id="KW-1133">Transmembrane helix</keyword>
<comment type="caution">
    <text evidence="2">The sequence shown here is derived from an EMBL/GenBank/DDBJ whole genome shotgun (WGS) entry which is preliminary data.</text>
</comment>
<sequence length="387" mass="40823">LQKFNGFQTCSSNGDYGSCLSSSKQAFCNCNNGMQYLDCVSEAIAASTCVGAVGVPDWDAYERSWFQSSCPTPPSSVMTQLPQPTSVQLDLQYVPPQELPPLRRTIITIIPSGPISQPPRPTATPMFRDGAELLVGDCQSTSYTLLDGGDMVLYAAFVGCNGDRPQCCPWNVTTDASLDSPGSGGDDSRAATIRPGEFPAPAGNVKDSLDRCPQDYYSVSGQCCPNGYYKFTRQVASQTPCFSSLAGRATPPPITVGMPANPTDTTLPTSAVVNLAWAMGFKVDDDPAPALSKGAVVGIGVGSGVVAVTVIAAIAYFVLRWRRNRRAAAVEEHLGAGEGMTYTAGYHAPQERLGSPAQMKLGHGVQAGGEWDGRYGYPVPQDGGYGS</sequence>
<proteinExistence type="predicted"/>